<dbReference type="Proteomes" id="UP000239494">
    <property type="component" value="Unassembled WGS sequence"/>
</dbReference>
<dbReference type="OrthoDB" id="3237043at2"/>
<dbReference type="GO" id="GO:0016491">
    <property type="term" value="F:oxidoreductase activity"/>
    <property type="evidence" value="ECO:0007669"/>
    <property type="project" value="UniProtKB-KW"/>
</dbReference>
<organism evidence="4 5">
    <name type="scientific">Umezawaea tangerina</name>
    <dbReference type="NCBI Taxonomy" id="84725"/>
    <lineage>
        <taxon>Bacteria</taxon>
        <taxon>Bacillati</taxon>
        <taxon>Actinomycetota</taxon>
        <taxon>Actinomycetes</taxon>
        <taxon>Pseudonocardiales</taxon>
        <taxon>Pseudonocardiaceae</taxon>
        <taxon>Umezawaea</taxon>
    </lineage>
</organism>
<dbReference type="SUPFAM" id="SSF51735">
    <property type="entry name" value="NAD(P)-binding Rossmann-fold domains"/>
    <property type="match status" value="1"/>
</dbReference>
<evidence type="ECO:0000313" key="4">
    <source>
        <dbReference type="EMBL" id="PRY31679.1"/>
    </source>
</evidence>
<evidence type="ECO:0000256" key="1">
    <source>
        <dbReference type="ARBA" id="ARBA00006484"/>
    </source>
</evidence>
<dbReference type="PANTHER" id="PTHR43157">
    <property type="entry name" value="PHOSPHATIDYLINOSITOL-GLYCAN BIOSYNTHESIS CLASS F PROTEIN-RELATED"/>
    <property type="match status" value="1"/>
</dbReference>
<dbReference type="InterPro" id="IPR020904">
    <property type="entry name" value="Sc_DH/Rdtase_CS"/>
</dbReference>
<comment type="caution">
    <text evidence="4">The sequence shown here is derived from an EMBL/GenBank/DDBJ whole genome shotgun (WGS) entry which is preliminary data.</text>
</comment>
<dbReference type="RefSeq" id="WP_106196552.1">
    <property type="nucleotide sequence ID" value="NZ_PVTF01000022.1"/>
</dbReference>
<evidence type="ECO:0000256" key="3">
    <source>
        <dbReference type="RuleBase" id="RU000363"/>
    </source>
</evidence>
<evidence type="ECO:0000256" key="2">
    <source>
        <dbReference type="ARBA" id="ARBA00023002"/>
    </source>
</evidence>
<dbReference type="PRINTS" id="PR00080">
    <property type="entry name" value="SDRFAMILY"/>
</dbReference>
<dbReference type="EMBL" id="PVTF01000022">
    <property type="protein sequence ID" value="PRY31679.1"/>
    <property type="molecule type" value="Genomic_DNA"/>
</dbReference>
<keyword evidence="5" id="KW-1185">Reference proteome</keyword>
<name>A0A2T0SE34_9PSEU</name>
<evidence type="ECO:0000313" key="5">
    <source>
        <dbReference type="Proteomes" id="UP000239494"/>
    </source>
</evidence>
<gene>
    <name evidence="4" type="ORF">CLV43_12285</name>
</gene>
<proteinExistence type="inferred from homology"/>
<accession>A0A2T0SE34</accession>
<dbReference type="Pfam" id="PF00106">
    <property type="entry name" value="adh_short"/>
    <property type="match status" value="1"/>
</dbReference>
<reference evidence="4 5" key="1">
    <citation type="submission" date="2018-03" db="EMBL/GenBank/DDBJ databases">
        <title>Genomic Encyclopedia of Archaeal and Bacterial Type Strains, Phase II (KMG-II): from individual species to whole genera.</title>
        <authorList>
            <person name="Goeker M."/>
        </authorList>
    </citation>
    <scope>NUCLEOTIDE SEQUENCE [LARGE SCALE GENOMIC DNA]</scope>
    <source>
        <strain evidence="4 5">DSM 44720</strain>
    </source>
</reference>
<dbReference type="PROSITE" id="PS00061">
    <property type="entry name" value="ADH_SHORT"/>
    <property type="match status" value="1"/>
</dbReference>
<dbReference type="InterPro" id="IPR002347">
    <property type="entry name" value="SDR_fam"/>
</dbReference>
<dbReference type="PANTHER" id="PTHR43157:SF31">
    <property type="entry name" value="PHOSPHATIDYLINOSITOL-GLYCAN BIOSYNTHESIS CLASS F PROTEIN"/>
    <property type="match status" value="1"/>
</dbReference>
<protein>
    <submittedName>
        <fullName evidence="4">NAD(P)-dependent dehydrogenase (Short-subunit alcohol dehydrogenase family)</fullName>
    </submittedName>
</protein>
<dbReference type="PRINTS" id="PR00081">
    <property type="entry name" value="GDHRDH"/>
</dbReference>
<keyword evidence="2" id="KW-0560">Oxidoreductase</keyword>
<sequence>MGGRTVVVTGASAGIGAAAARRFTDLGARVVVVGRSPGKTAAVATDVGAEAHTVDYASLADVRDLARVLAERHPVIDVLANNAGGQVRPRTVTRDGFEAIFQVNYLAPVLLTRLLLDRLAAAPDGRVITTSSSSNAVGWVDLDDLDGVHRRHSALRAYGSAKLAMILFTRELARRAAGTTVTACAFHPGIVASDMFRDGDLISVVMRSPLHRLVSVTPDRGADPLVHLATVADPLPFNGAYLHRMNRREPLGRKACDARLARELWCRTGELLGLPG</sequence>
<comment type="similarity">
    <text evidence="1 3">Belongs to the short-chain dehydrogenases/reductases (SDR) family.</text>
</comment>
<dbReference type="InterPro" id="IPR036291">
    <property type="entry name" value="NAD(P)-bd_dom_sf"/>
</dbReference>
<dbReference type="AlphaFoldDB" id="A0A2T0SE34"/>
<dbReference type="Gene3D" id="3.40.50.720">
    <property type="entry name" value="NAD(P)-binding Rossmann-like Domain"/>
    <property type="match status" value="1"/>
</dbReference>